<evidence type="ECO:0000313" key="2">
    <source>
        <dbReference type="EMBL" id="AXY75593.1"/>
    </source>
</evidence>
<accession>A0A3B7MQG9</accession>
<keyword evidence="3" id="KW-1185">Reference proteome</keyword>
<evidence type="ECO:0000259" key="1">
    <source>
        <dbReference type="Pfam" id="PF01755"/>
    </source>
</evidence>
<dbReference type="OrthoDB" id="881563at2"/>
<dbReference type="AlphaFoldDB" id="A0A3B7MQG9"/>
<feature type="domain" description="Glycosyl transferase family 25" evidence="1">
    <location>
        <begin position="13"/>
        <end position="218"/>
    </location>
</feature>
<dbReference type="EMBL" id="CP032157">
    <property type="protein sequence ID" value="AXY75593.1"/>
    <property type="molecule type" value="Genomic_DNA"/>
</dbReference>
<dbReference type="CDD" id="cd06532">
    <property type="entry name" value="Glyco_transf_25"/>
    <property type="match status" value="1"/>
</dbReference>
<name>A0A3B7MQG9_9BACT</name>
<dbReference type="InterPro" id="IPR002654">
    <property type="entry name" value="Glyco_trans_25"/>
</dbReference>
<dbReference type="KEGG" id="pseg:D3H65_17135"/>
<reference evidence="2 3" key="1">
    <citation type="submission" date="2018-09" db="EMBL/GenBank/DDBJ databases">
        <title>Genome sequencing of strain 6GH32-13.</title>
        <authorList>
            <person name="Weon H.-Y."/>
            <person name="Heo J."/>
            <person name="Kwon S.-W."/>
        </authorList>
    </citation>
    <scope>NUCLEOTIDE SEQUENCE [LARGE SCALE GENOMIC DNA]</scope>
    <source>
        <strain evidence="2 3">5GH32-13</strain>
    </source>
</reference>
<evidence type="ECO:0000313" key="3">
    <source>
        <dbReference type="Proteomes" id="UP000263900"/>
    </source>
</evidence>
<organism evidence="2 3">
    <name type="scientific">Paraflavitalea soli</name>
    <dbReference type="NCBI Taxonomy" id="2315862"/>
    <lineage>
        <taxon>Bacteria</taxon>
        <taxon>Pseudomonadati</taxon>
        <taxon>Bacteroidota</taxon>
        <taxon>Chitinophagia</taxon>
        <taxon>Chitinophagales</taxon>
        <taxon>Chitinophagaceae</taxon>
        <taxon>Paraflavitalea</taxon>
    </lineage>
</organism>
<dbReference type="Pfam" id="PF01755">
    <property type="entry name" value="Glyco_transf_25"/>
    <property type="match status" value="1"/>
</dbReference>
<proteinExistence type="predicted"/>
<dbReference type="Proteomes" id="UP000263900">
    <property type="component" value="Chromosome"/>
</dbReference>
<dbReference type="RefSeq" id="WP_119051474.1">
    <property type="nucleotide sequence ID" value="NZ_CP032157.1"/>
</dbReference>
<protein>
    <recommendedName>
        <fullName evidence="1">Glycosyl transferase family 25 domain-containing protein</fullName>
    </recommendedName>
</protein>
<sequence length="252" mass="29455">MDRDFSAFNSYFEKIYILTLPRLKDRIELFTRELNGLNYEIFYGIDKEEISMESMKQQGIYDSAAYTGIYKKQPEMNPGMLCCSLGHVKIYESIIANQYNRVLILEDDVFPVAENLPLFPQLTQELPDDWEVFYLGYEGNEIFGWKQTVKRLYYMTFPFHTSLRLSRAIFSNYYPRPLSKHIAKAGFHDCTHAYGVTLEGAKKLLQQQTPVVYNADNLLSYAIALEKIKGYITMPKLFNQRTARYEIRSLTS</sequence>
<gene>
    <name evidence="2" type="ORF">D3H65_17135</name>
</gene>